<evidence type="ECO:0000313" key="2">
    <source>
        <dbReference type="EMBL" id="MDQ0111635.1"/>
    </source>
</evidence>
<protein>
    <submittedName>
        <fullName evidence="2">Alkaline shock family protein YloU/preprotein translocase subunit SecG</fullName>
    </submittedName>
</protein>
<feature type="transmembrane region" description="Helical" evidence="1">
    <location>
        <begin position="52"/>
        <end position="70"/>
    </location>
</feature>
<keyword evidence="1" id="KW-0472">Membrane</keyword>
<evidence type="ECO:0000256" key="1">
    <source>
        <dbReference type="SAM" id="Phobius"/>
    </source>
</evidence>
<feature type="transmembrane region" description="Helical" evidence="1">
    <location>
        <begin position="9"/>
        <end position="32"/>
    </location>
</feature>
<dbReference type="RefSeq" id="WP_307201786.1">
    <property type="nucleotide sequence ID" value="NZ_JAUSSU010000002.1"/>
</dbReference>
<dbReference type="EMBL" id="JAUSSU010000002">
    <property type="protein sequence ID" value="MDQ0111635.1"/>
    <property type="molecule type" value="Genomic_DNA"/>
</dbReference>
<accession>A0ABT9TW97</accession>
<gene>
    <name evidence="2" type="ORF">J2T15_001068</name>
</gene>
<organism evidence="2 3">
    <name type="scientific">Paenibacillus harenae</name>
    <dbReference type="NCBI Taxonomy" id="306543"/>
    <lineage>
        <taxon>Bacteria</taxon>
        <taxon>Bacillati</taxon>
        <taxon>Bacillota</taxon>
        <taxon>Bacilli</taxon>
        <taxon>Bacillales</taxon>
        <taxon>Paenibacillaceae</taxon>
        <taxon>Paenibacillus</taxon>
    </lineage>
</organism>
<keyword evidence="3" id="KW-1185">Reference proteome</keyword>
<name>A0ABT9TW97_PAEHA</name>
<comment type="caution">
    <text evidence="2">The sequence shown here is derived from an EMBL/GenBank/DDBJ whole genome shotgun (WGS) entry which is preliminary data.</text>
</comment>
<evidence type="ECO:0000313" key="3">
    <source>
        <dbReference type="Proteomes" id="UP001229346"/>
    </source>
</evidence>
<keyword evidence="1" id="KW-0812">Transmembrane</keyword>
<sequence length="185" mass="20331">MVKVMDKLFLFVYSIVVGFISVILLCVGFGAVSGDLMNDFISDLYRLDSLQITTAVLGIVLFVLSLRFFVVSVKRGSALPPSIDQRTEFGDIRISLETIENLSLKAASRHRGVKDLRSRIRATDAGLDIVLRAVVDGESSIPTLTEDIQRSVKEHIEEIAGIPVMNVAVYVANVIQSGTFKSRVE</sequence>
<keyword evidence="1" id="KW-1133">Transmembrane helix</keyword>
<dbReference type="NCBIfam" id="NF033218">
    <property type="entry name" value="anchor_AmaP"/>
    <property type="match status" value="1"/>
</dbReference>
<proteinExistence type="predicted"/>
<dbReference type="Proteomes" id="UP001229346">
    <property type="component" value="Unassembled WGS sequence"/>
</dbReference>
<reference evidence="2 3" key="1">
    <citation type="submission" date="2023-07" db="EMBL/GenBank/DDBJ databases">
        <title>Sorghum-associated microbial communities from plants grown in Nebraska, USA.</title>
        <authorList>
            <person name="Schachtman D."/>
        </authorList>
    </citation>
    <scope>NUCLEOTIDE SEQUENCE [LARGE SCALE GENOMIC DNA]</scope>
    <source>
        <strain evidence="2 3">CC482</strain>
    </source>
</reference>